<reference evidence="1 2" key="1">
    <citation type="journal article" date="2014" name="Genome Announc.">
        <title>Complete Closed Genome Sequences of Three Bibersteinia trehalosi Nasopharyngeal Isolates from Cattle with Shipping Fever.</title>
        <authorList>
            <person name="Harhay G.P."/>
            <person name="McVey D.S."/>
            <person name="Koren S."/>
            <person name="Phillippy A.M."/>
            <person name="Bono J."/>
            <person name="Harhay D.M."/>
            <person name="Clawson M.L."/>
            <person name="Heaton M.P."/>
            <person name="Chitko-McKown C.G."/>
            <person name="Korlach J."/>
            <person name="Smith T.P."/>
        </authorList>
    </citation>
    <scope>NUCLEOTIDE SEQUENCE [LARGE SCALE GENOMIC DNA]</scope>
    <source>
        <strain evidence="1 2">USDA-ARS-USMARC-188</strain>
    </source>
</reference>
<dbReference type="EMBL" id="CP006954">
    <property type="protein sequence ID" value="AHG81019.1"/>
    <property type="molecule type" value="Genomic_DNA"/>
</dbReference>
<accession>A0A4V7I7Q6</accession>
<gene>
    <name evidence="1" type="ORF">F542_3010</name>
</gene>
<evidence type="ECO:0000313" key="1">
    <source>
        <dbReference type="EMBL" id="AHG81019.1"/>
    </source>
</evidence>
<dbReference type="AlphaFoldDB" id="A0A4V7I7Q6"/>
<dbReference type="Proteomes" id="UP000019091">
    <property type="component" value="Chromosome"/>
</dbReference>
<name>A0A4V7I7Q6_BIBTR</name>
<dbReference type="KEGG" id="btre:F542_3010"/>
<sequence length="40" mass="4483">MGFPTLKGSYSNIARGCEQFIFKQTSGQILHFFCKICPLA</sequence>
<proteinExistence type="predicted"/>
<protein>
    <submittedName>
        <fullName evidence="1">Uncharacterized protein</fullName>
    </submittedName>
</protein>
<organism evidence="1 2">
    <name type="scientific">Bibersteinia trehalosi USDA-ARS-USMARC-188</name>
    <dbReference type="NCBI Taxonomy" id="1263829"/>
    <lineage>
        <taxon>Bacteria</taxon>
        <taxon>Pseudomonadati</taxon>
        <taxon>Pseudomonadota</taxon>
        <taxon>Gammaproteobacteria</taxon>
        <taxon>Pasteurellales</taxon>
        <taxon>Pasteurellaceae</taxon>
        <taxon>Bibersteinia</taxon>
    </lineage>
</organism>
<evidence type="ECO:0000313" key="2">
    <source>
        <dbReference type="Proteomes" id="UP000019091"/>
    </source>
</evidence>